<proteinExistence type="predicted"/>
<reference evidence="1 2" key="1">
    <citation type="submission" date="2014-02" db="EMBL/GenBank/DDBJ databases">
        <title>Whole genome sequence of Sphingobium chlorophenolicum NBRC 16172.</title>
        <authorList>
            <person name="Gan H.M."/>
            <person name="Gan H.Y."/>
            <person name="Chew T.H."/>
            <person name="Savka M.A."/>
        </authorList>
    </citation>
    <scope>NUCLEOTIDE SEQUENCE [LARGE SCALE GENOMIC DNA]</scope>
    <source>
        <strain evidence="1 2">NBRC 16172</strain>
    </source>
</reference>
<organism evidence="1 2">
    <name type="scientific">Sphingobium chlorophenolicum</name>
    <dbReference type="NCBI Taxonomy" id="46429"/>
    <lineage>
        <taxon>Bacteria</taxon>
        <taxon>Pseudomonadati</taxon>
        <taxon>Pseudomonadota</taxon>
        <taxon>Alphaproteobacteria</taxon>
        <taxon>Sphingomonadales</taxon>
        <taxon>Sphingomonadaceae</taxon>
        <taxon>Sphingobium</taxon>
    </lineage>
</organism>
<evidence type="ECO:0000313" key="1">
    <source>
        <dbReference type="EMBL" id="KEQ51999.1"/>
    </source>
</evidence>
<dbReference type="PATRIC" id="fig|46429.4.peg.3737"/>
<sequence length="116" mass="11763">MLVACVLFARVVIPSGFMPVTTGKHIVVQICNGTGPATVTMTIPGVPTPHDAQKGKAESPCAFSGLGAPFLSGADPALLAGAILFLVAMGLRAARPLALSSIDHLRPPLRGPPVTA</sequence>
<comment type="caution">
    <text evidence="1">The sequence shown here is derived from an EMBL/GenBank/DDBJ whole genome shotgun (WGS) entry which is preliminary data.</text>
</comment>
<evidence type="ECO:0000313" key="2">
    <source>
        <dbReference type="Proteomes" id="UP000028411"/>
    </source>
</evidence>
<dbReference type="OrthoDB" id="7478750at2"/>
<dbReference type="EMBL" id="JFHR01000057">
    <property type="protein sequence ID" value="KEQ51999.1"/>
    <property type="molecule type" value="Genomic_DNA"/>
</dbReference>
<name>A0A081R9X6_SPHCR</name>
<dbReference type="AlphaFoldDB" id="A0A081R9X6"/>
<accession>A0A081R9X6</accession>
<gene>
    <name evidence="1" type="ORF">BV95_03750</name>
</gene>
<protein>
    <submittedName>
        <fullName evidence="1">Uncharacterized protein</fullName>
    </submittedName>
</protein>
<dbReference type="Proteomes" id="UP000028411">
    <property type="component" value="Unassembled WGS sequence"/>
</dbReference>